<evidence type="ECO:0000256" key="9">
    <source>
        <dbReference type="ARBA" id="ARBA00023284"/>
    </source>
</evidence>
<dbReference type="SMART" id="SM00756">
    <property type="entry name" value="VKc"/>
    <property type="match status" value="1"/>
</dbReference>
<keyword evidence="4" id="KW-0874">Quinone</keyword>
<evidence type="ECO:0000256" key="10">
    <source>
        <dbReference type="SAM" id="Phobius"/>
    </source>
</evidence>
<reference evidence="12 13" key="1">
    <citation type="submission" date="2019-04" db="EMBL/GenBank/DDBJ databases">
        <title>Flavobacterium sp. nov. isolated from construction timber.</title>
        <authorList>
            <person name="Lin S.-Y."/>
            <person name="Chang C.-T."/>
            <person name="Young C.-C."/>
        </authorList>
    </citation>
    <scope>NUCLEOTIDE SEQUENCE [LARGE SCALE GENOMIC DNA]</scope>
    <source>
        <strain evidence="12 13">CC-CTC003</strain>
    </source>
</reference>
<keyword evidence="3 10" id="KW-0812">Transmembrane</keyword>
<evidence type="ECO:0000256" key="7">
    <source>
        <dbReference type="ARBA" id="ARBA00023136"/>
    </source>
</evidence>
<keyword evidence="7 10" id="KW-0472">Membrane</keyword>
<dbReference type="CDD" id="cd12921">
    <property type="entry name" value="VKOR_4"/>
    <property type="match status" value="1"/>
</dbReference>
<dbReference type="GO" id="GO:0016020">
    <property type="term" value="C:membrane"/>
    <property type="evidence" value="ECO:0007669"/>
    <property type="project" value="UniProtKB-SubCell"/>
</dbReference>
<evidence type="ECO:0000256" key="2">
    <source>
        <dbReference type="ARBA" id="ARBA00006214"/>
    </source>
</evidence>
<evidence type="ECO:0000256" key="3">
    <source>
        <dbReference type="ARBA" id="ARBA00022692"/>
    </source>
</evidence>
<keyword evidence="5 10" id="KW-1133">Transmembrane helix</keyword>
<organism evidence="12 13">
    <name type="scientific">Flavobacterium supellecticarium</name>
    <dbReference type="NCBI Taxonomy" id="2565924"/>
    <lineage>
        <taxon>Bacteria</taxon>
        <taxon>Pseudomonadati</taxon>
        <taxon>Bacteroidota</taxon>
        <taxon>Flavobacteriia</taxon>
        <taxon>Flavobacteriales</taxon>
        <taxon>Flavobacteriaceae</taxon>
        <taxon>Flavobacterium</taxon>
    </lineage>
</organism>
<keyword evidence="8" id="KW-1015">Disulfide bond</keyword>
<dbReference type="GO" id="GO:0048038">
    <property type="term" value="F:quinone binding"/>
    <property type="evidence" value="ECO:0007669"/>
    <property type="project" value="UniProtKB-KW"/>
</dbReference>
<dbReference type="InterPro" id="IPR038354">
    <property type="entry name" value="VKOR_sf"/>
</dbReference>
<evidence type="ECO:0000256" key="4">
    <source>
        <dbReference type="ARBA" id="ARBA00022719"/>
    </source>
</evidence>
<protein>
    <recommendedName>
        <fullName evidence="11">Vitamin K epoxide reductase domain-containing protein</fullName>
    </recommendedName>
</protein>
<dbReference type="SUPFAM" id="SSF52833">
    <property type="entry name" value="Thioredoxin-like"/>
    <property type="match status" value="1"/>
</dbReference>
<keyword evidence="13" id="KW-1185">Reference proteome</keyword>
<sequence>MPSFINLINDFLLKNSHSLNKEDLNLQLLSHEDYPSFRSVSDTFDYFGIENLAATVPVEALEQLPEFFLTLINIEGKSIFVSVHKTQNRISCKSTEKKSQQYSYADFKKIWSGTIIAVEKNTVPSNAKNRQILVVLGIAAALTLLTLFYPFSLISALIGLLALIGIYISWLITKEELGIRDTITATLCSTLNEKGSCSNIINSEVRFLGLIPLSTATSVFFVSQLLVLLFIGLDPTFFSIALLAAIPAVLYSLYSQAFVLKEWCALCLATALLLFLEMGIVFTAPLLLTFNATYWIKALLCITLVSLGANQAKMLIEKNIALKKSEMDFFKFKRNYGLFTSLLYKKQLTNTNHIPPHHEVRFGSDNPVLTIQAVTNPLCGYCTDAFKAYFSLLEKHGTDIQIQFIFSVPYEKPDTLSTKIALEALEAYSRDPKQALLLLKEWFEKKNISEWENKSGNPSPEKLQLLQSHRSWCDANGILYTPATFINSYQYPNEYKTQEFILFADEMIGEFRGVGILVNPN</sequence>
<evidence type="ECO:0000313" key="12">
    <source>
        <dbReference type="EMBL" id="THF51257.1"/>
    </source>
</evidence>
<dbReference type="AlphaFoldDB" id="A0A4S3ZZD0"/>
<feature type="transmembrane region" description="Helical" evidence="10">
    <location>
        <begin position="207"/>
        <end position="231"/>
    </location>
</feature>
<keyword evidence="9" id="KW-0676">Redox-active center</keyword>
<comment type="subcellular location">
    <subcellularLocation>
        <location evidence="1">Membrane</location>
        <topology evidence="1">Multi-pass membrane protein</topology>
    </subcellularLocation>
</comment>
<evidence type="ECO:0000256" key="6">
    <source>
        <dbReference type="ARBA" id="ARBA00023002"/>
    </source>
</evidence>
<feature type="transmembrane region" description="Helical" evidence="10">
    <location>
        <begin position="155"/>
        <end position="173"/>
    </location>
</feature>
<dbReference type="GO" id="GO:0016491">
    <property type="term" value="F:oxidoreductase activity"/>
    <property type="evidence" value="ECO:0007669"/>
    <property type="project" value="UniProtKB-KW"/>
</dbReference>
<feature type="transmembrane region" description="Helical" evidence="10">
    <location>
        <begin position="132"/>
        <end position="149"/>
    </location>
</feature>
<dbReference type="Proteomes" id="UP000307507">
    <property type="component" value="Unassembled WGS sequence"/>
</dbReference>
<evidence type="ECO:0000259" key="11">
    <source>
        <dbReference type="SMART" id="SM00756"/>
    </source>
</evidence>
<evidence type="ECO:0000313" key="13">
    <source>
        <dbReference type="Proteomes" id="UP000307507"/>
    </source>
</evidence>
<keyword evidence="6" id="KW-0560">Oxidoreductase</keyword>
<evidence type="ECO:0000256" key="5">
    <source>
        <dbReference type="ARBA" id="ARBA00022989"/>
    </source>
</evidence>
<evidence type="ECO:0000256" key="1">
    <source>
        <dbReference type="ARBA" id="ARBA00004141"/>
    </source>
</evidence>
<dbReference type="InterPro" id="IPR012932">
    <property type="entry name" value="VKOR"/>
</dbReference>
<gene>
    <name evidence="12" type="ORF">E6C50_05660</name>
</gene>
<feature type="transmembrane region" description="Helical" evidence="10">
    <location>
        <begin position="294"/>
        <end position="316"/>
    </location>
</feature>
<feature type="transmembrane region" description="Helical" evidence="10">
    <location>
        <begin position="266"/>
        <end position="288"/>
    </location>
</feature>
<comment type="caution">
    <text evidence="12">The sequence shown here is derived from an EMBL/GenBank/DDBJ whole genome shotgun (WGS) entry which is preliminary data.</text>
</comment>
<dbReference type="EMBL" id="SSNZ01000002">
    <property type="protein sequence ID" value="THF51257.1"/>
    <property type="molecule type" value="Genomic_DNA"/>
</dbReference>
<dbReference type="Gene3D" id="3.40.30.10">
    <property type="entry name" value="Glutaredoxin"/>
    <property type="match status" value="1"/>
</dbReference>
<accession>A0A4S3ZZD0</accession>
<comment type="similarity">
    <text evidence="2">Belongs to the VKOR family.</text>
</comment>
<feature type="domain" description="Vitamin K epoxide reductase" evidence="11">
    <location>
        <begin position="151"/>
        <end position="286"/>
    </location>
</feature>
<name>A0A4S3ZZD0_9FLAO</name>
<evidence type="ECO:0000256" key="8">
    <source>
        <dbReference type="ARBA" id="ARBA00023157"/>
    </source>
</evidence>
<dbReference type="InterPro" id="IPR036249">
    <property type="entry name" value="Thioredoxin-like_sf"/>
</dbReference>
<dbReference type="RefSeq" id="WP_136402243.1">
    <property type="nucleotide sequence ID" value="NZ_SSNZ01000002.1"/>
</dbReference>
<dbReference type="Pfam" id="PF07884">
    <property type="entry name" value="VKOR"/>
    <property type="match status" value="1"/>
</dbReference>
<proteinExistence type="inferred from homology"/>
<dbReference type="Gene3D" id="1.20.1440.130">
    <property type="entry name" value="VKOR domain"/>
    <property type="match status" value="1"/>
</dbReference>
<dbReference type="OrthoDB" id="1100563at2"/>
<feature type="transmembrane region" description="Helical" evidence="10">
    <location>
        <begin position="237"/>
        <end position="254"/>
    </location>
</feature>